<keyword evidence="6 10" id="KW-0368">Histidine biosynthesis</keyword>
<protein>
    <recommendedName>
        <fullName evidence="10">Imidazole glycerol phosphate synthase subunit HisH</fullName>
        <ecNumber evidence="10">4.3.2.10</ecNumber>
    </recommendedName>
    <alternativeName>
        <fullName evidence="10">IGP synthase glutaminase subunit</fullName>
        <ecNumber evidence="10">3.5.1.2</ecNumber>
    </alternativeName>
    <alternativeName>
        <fullName evidence="10">IGP synthase subunit HisH</fullName>
    </alternativeName>
    <alternativeName>
        <fullName evidence="10">ImGP synthase subunit HisH</fullName>
        <shortName evidence="10">IGPS subunit HisH</shortName>
    </alternativeName>
</protein>
<keyword evidence="10" id="KW-0963">Cytoplasm</keyword>
<comment type="subcellular location">
    <subcellularLocation>
        <location evidence="10">Cytoplasm</location>
    </subcellularLocation>
</comment>
<keyword evidence="13" id="KW-0328">Glycosyltransferase</keyword>
<comment type="subunit">
    <text evidence="2 10">Heterodimer of HisH and HisF.</text>
</comment>
<feature type="domain" description="Glutamine amidotransferase" evidence="12">
    <location>
        <begin position="4"/>
        <end position="200"/>
    </location>
</feature>
<dbReference type="EMBL" id="LKAQ01000004">
    <property type="protein sequence ID" value="OIQ50052.1"/>
    <property type="molecule type" value="Genomic_DNA"/>
</dbReference>
<comment type="caution">
    <text evidence="13">The sequence shown here is derived from an EMBL/GenBank/DDBJ whole genome shotgun (WGS) entry which is preliminary data.</text>
</comment>
<evidence type="ECO:0000313" key="13">
    <source>
        <dbReference type="EMBL" id="OIQ50052.1"/>
    </source>
</evidence>
<evidence type="ECO:0000256" key="2">
    <source>
        <dbReference type="ARBA" id="ARBA00011152"/>
    </source>
</evidence>
<dbReference type="NCBIfam" id="TIGR01855">
    <property type="entry name" value="IMP_synth_hisH"/>
    <property type="match status" value="1"/>
</dbReference>
<dbReference type="CDD" id="cd01748">
    <property type="entry name" value="GATase1_IGP_Synthase"/>
    <property type="match status" value="1"/>
</dbReference>
<evidence type="ECO:0000256" key="11">
    <source>
        <dbReference type="PIRSR" id="PIRSR000495-1"/>
    </source>
</evidence>
<dbReference type="AlphaFoldDB" id="A0A1J5MW70"/>
<dbReference type="Proteomes" id="UP000181901">
    <property type="component" value="Unassembled WGS sequence"/>
</dbReference>
<organism evidence="13 14">
    <name type="scientific">Pseudodesulfovibrio hydrargyri</name>
    <dbReference type="NCBI Taxonomy" id="2125990"/>
    <lineage>
        <taxon>Bacteria</taxon>
        <taxon>Pseudomonadati</taxon>
        <taxon>Thermodesulfobacteriota</taxon>
        <taxon>Desulfovibrionia</taxon>
        <taxon>Desulfovibrionales</taxon>
        <taxon>Desulfovibrionaceae</taxon>
    </lineage>
</organism>
<reference evidence="13 14" key="1">
    <citation type="submission" date="2015-09" db="EMBL/GenBank/DDBJ databases">
        <title>Genome of Desulfovibrio dechloracetivorans BerOc1, a mercury methylating strain isolated from highly hydrocarbons and metals contaminated coastal sediments.</title>
        <authorList>
            <person name="Goni Urriza M."/>
            <person name="Gassie C."/>
            <person name="Bouchez O."/>
            <person name="Klopp C."/>
            <person name="Ranchou-Peyruse A."/>
            <person name="Remy G."/>
        </authorList>
    </citation>
    <scope>NUCLEOTIDE SEQUENCE [LARGE SCALE GENOMIC DNA]</scope>
    <source>
        <strain evidence="13 14">BerOc1</strain>
    </source>
</reference>
<evidence type="ECO:0000256" key="6">
    <source>
        <dbReference type="ARBA" id="ARBA00023102"/>
    </source>
</evidence>
<comment type="catalytic activity">
    <reaction evidence="8 10">
        <text>5-[(5-phospho-1-deoxy-D-ribulos-1-ylimino)methylamino]-1-(5-phospho-beta-D-ribosyl)imidazole-4-carboxamide + L-glutamine = D-erythro-1-(imidazol-4-yl)glycerol 3-phosphate + 5-amino-1-(5-phospho-beta-D-ribosyl)imidazole-4-carboxamide + L-glutamate + H(+)</text>
        <dbReference type="Rhea" id="RHEA:24793"/>
        <dbReference type="ChEBI" id="CHEBI:15378"/>
        <dbReference type="ChEBI" id="CHEBI:29985"/>
        <dbReference type="ChEBI" id="CHEBI:58278"/>
        <dbReference type="ChEBI" id="CHEBI:58359"/>
        <dbReference type="ChEBI" id="CHEBI:58475"/>
        <dbReference type="ChEBI" id="CHEBI:58525"/>
        <dbReference type="EC" id="4.3.2.10"/>
    </reaction>
</comment>
<name>A0A1J5MW70_9BACT</name>
<keyword evidence="3 10" id="KW-0028">Amino-acid biosynthesis</keyword>
<feature type="active site" evidence="10 11">
    <location>
        <position position="184"/>
    </location>
</feature>
<evidence type="ECO:0000256" key="8">
    <source>
        <dbReference type="ARBA" id="ARBA00047838"/>
    </source>
</evidence>
<comment type="function">
    <text evidence="10">IGPS catalyzes the conversion of PRFAR and glutamine to IGP, AICAR and glutamate. The HisH subunit catalyzes the hydrolysis of glutamine to glutamate and ammonia as part of the synthesis of IGP and AICAR. The resulting ammonia molecule is channeled to the active site of HisF.</text>
</comment>
<evidence type="ECO:0000313" key="14">
    <source>
        <dbReference type="Proteomes" id="UP000181901"/>
    </source>
</evidence>
<proteinExistence type="inferred from homology"/>
<dbReference type="SUPFAM" id="SSF52317">
    <property type="entry name" value="Class I glutamine amidotransferase-like"/>
    <property type="match status" value="1"/>
</dbReference>
<evidence type="ECO:0000256" key="7">
    <source>
        <dbReference type="ARBA" id="ARBA00023239"/>
    </source>
</evidence>
<dbReference type="InterPro" id="IPR029062">
    <property type="entry name" value="Class_I_gatase-like"/>
</dbReference>
<dbReference type="HAMAP" id="MF_00278">
    <property type="entry name" value="HisH"/>
    <property type="match status" value="1"/>
</dbReference>
<evidence type="ECO:0000256" key="4">
    <source>
        <dbReference type="ARBA" id="ARBA00022801"/>
    </source>
</evidence>
<keyword evidence="7 10" id="KW-0456">Lyase</keyword>
<dbReference type="PROSITE" id="PS51273">
    <property type="entry name" value="GATASE_TYPE_1"/>
    <property type="match status" value="1"/>
</dbReference>
<dbReference type="Pfam" id="PF00117">
    <property type="entry name" value="GATase"/>
    <property type="match status" value="1"/>
</dbReference>
<dbReference type="InterPro" id="IPR017926">
    <property type="entry name" value="GATASE"/>
</dbReference>
<evidence type="ECO:0000256" key="9">
    <source>
        <dbReference type="ARBA" id="ARBA00049534"/>
    </source>
</evidence>
<dbReference type="Gene3D" id="3.40.50.880">
    <property type="match status" value="1"/>
</dbReference>
<evidence type="ECO:0000256" key="3">
    <source>
        <dbReference type="ARBA" id="ARBA00022605"/>
    </source>
</evidence>
<dbReference type="EC" id="3.5.1.2" evidence="10"/>
<feature type="active site" evidence="10 11">
    <location>
        <position position="186"/>
    </location>
</feature>
<dbReference type="PANTHER" id="PTHR42701">
    <property type="entry name" value="IMIDAZOLE GLYCEROL PHOSPHATE SYNTHASE SUBUNIT HISH"/>
    <property type="match status" value="1"/>
</dbReference>
<gene>
    <name evidence="13" type="primary">hisH1_2</name>
    <name evidence="10" type="synonym">hisH</name>
    <name evidence="13" type="ORF">BerOc1_01982</name>
</gene>
<dbReference type="GO" id="GO:0000105">
    <property type="term" value="P:L-histidine biosynthetic process"/>
    <property type="evidence" value="ECO:0007669"/>
    <property type="project" value="UniProtKB-UniRule"/>
</dbReference>
<dbReference type="PANTHER" id="PTHR42701:SF1">
    <property type="entry name" value="IMIDAZOLE GLYCEROL PHOSPHATE SYNTHASE SUBUNIT HISH"/>
    <property type="match status" value="1"/>
</dbReference>
<feature type="active site" description="Nucleophile" evidence="10 11">
    <location>
        <position position="80"/>
    </location>
</feature>
<dbReference type="GO" id="GO:0000107">
    <property type="term" value="F:imidazoleglycerol-phosphate synthase activity"/>
    <property type="evidence" value="ECO:0007669"/>
    <property type="project" value="UniProtKB-UniRule"/>
</dbReference>
<dbReference type="GO" id="GO:0005737">
    <property type="term" value="C:cytoplasm"/>
    <property type="evidence" value="ECO:0007669"/>
    <property type="project" value="UniProtKB-SubCell"/>
</dbReference>
<evidence type="ECO:0000256" key="5">
    <source>
        <dbReference type="ARBA" id="ARBA00022962"/>
    </source>
</evidence>
<comment type="pathway">
    <text evidence="1 10">Amino-acid biosynthesis; L-histidine biosynthesis; L-histidine from 5-phospho-alpha-D-ribose 1-diphosphate: step 5/9.</text>
</comment>
<evidence type="ECO:0000259" key="12">
    <source>
        <dbReference type="Pfam" id="PF00117"/>
    </source>
</evidence>
<keyword evidence="14" id="KW-1185">Reference proteome</keyword>
<evidence type="ECO:0000256" key="10">
    <source>
        <dbReference type="HAMAP-Rule" id="MF_00278"/>
    </source>
</evidence>
<evidence type="ECO:0000256" key="1">
    <source>
        <dbReference type="ARBA" id="ARBA00005091"/>
    </source>
</evidence>
<sequence>MIAVIDYGLGNVRSVLSAVARLGYEAVLSRDPEELARADKFILPGVGAFGDAMARLHRLGLVEILNELVLGRGKQVLGICLGMQLLCESSTEFGDHEGLGWLPAEVHRLKGGNGLRLPHVGWDDLRQEHDTPLFADIPEDALFYYVHTFHAMSRDPKIVVGTCDYGMPFAACMSMNNVHGTQFHPEKSQLHGLTLLKNFLALEGDQ</sequence>
<dbReference type="EC" id="4.3.2.10" evidence="10"/>
<dbReference type="PIRSF" id="PIRSF000495">
    <property type="entry name" value="Amidotransf_hisH"/>
    <property type="match status" value="1"/>
</dbReference>
<keyword evidence="13" id="KW-0808">Transferase</keyword>
<dbReference type="OrthoDB" id="9807749at2"/>
<accession>A0A1J5MW70</accession>
<dbReference type="GO" id="GO:0016829">
    <property type="term" value="F:lyase activity"/>
    <property type="evidence" value="ECO:0007669"/>
    <property type="project" value="UniProtKB-KW"/>
</dbReference>
<dbReference type="GO" id="GO:0004359">
    <property type="term" value="F:glutaminase activity"/>
    <property type="evidence" value="ECO:0007669"/>
    <property type="project" value="UniProtKB-EC"/>
</dbReference>
<dbReference type="RefSeq" id="WP_071545523.1">
    <property type="nucleotide sequence ID" value="NZ_LKAQ01000004.1"/>
</dbReference>
<dbReference type="InterPro" id="IPR010139">
    <property type="entry name" value="Imidazole-glycPsynth_HisH"/>
</dbReference>
<keyword evidence="5 10" id="KW-0315">Glutamine amidotransferase</keyword>
<keyword evidence="4 10" id="KW-0378">Hydrolase</keyword>
<comment type="catalytic activity">
    <reaction evidence="9 10">
        <text>L-glutamine + H2O = L-glutamate + NH4(+)</text>
        <dbReference type="Rhea" id="RHEA:15889"/>
        <dbReference type="ChEBI" id="CHEBI:15377"/>
        <dbReference type="ChEBI" id="CHEBI:28938"/>
        <dbReference type="ChEBI" id="CHEBI:29985"/>
        <dbReference type="ChEBI" id="CHEBI:58359"/>
        <dbReference type="EC" id="3.5.1.2"/>
    </reaction>
</comment>
<dbReference type="UniPathway" id="UPA00031">
    <property type="reaction ID" value="UER00010"/>
</dbReference>